<organism evidence="2 3">
    <name type="scientific">Granulicella arctica</name>
    <dbReference type="NCBI Taxonomy" id="940613"/>
    <lineage>
        <taxon>Bacteria</taxon>
        <taxon>Pseudomonadati</taxon>
        <taxon>Acidobacteriota</taxon>
        <taxon>Terriglobia</taxon>
        <taxon>Terriglobales</taxon>
        <taxon>Acidobacteriaceae</taxon>
        <taxon>Granulicella</taxon>
    </lineage>
</organism>
<dbReference type="EMBL" id="JACCCW010000001">
    <property type="protein sequence ID" value="NYF78963.1"/>
    <property type="molecule type" value="Genomic_DNA"/>
</dbReference>
<evidence type="ECO:0000256" key="1">
    <source>
        <dbReference type="SAM" id="SignalP"/>
    </source>
</evidence>
<evidence type="ECO:0000313" key="2">
    <source>
        <dbReference type="EMBL" id="NYF78963.1"/>
    </source>
</evidence>
<evidence type="ECO:0008006" key="4">
    <source>
        <dbReference type="Google" id="ProtNLM"/>
    </source>
</evidence>
<reference evidence="2 3" key="1">
    <citation type="submission" date="2020-07" db="EMBL/GenBank/DDBJ databases">
        <title>Genomic Encyclopedia of Type Strains, Phase IV (KMG-V): Genome sequencing to study the core and pangenomes of soil and plant-associated prokaryotes.</title>
        <authorList>
            <person name="Whitman W."/>
        </authorList>
    </citation>
    <scope>NUCLEOTIDE SEQUENCE [LARGE SCALE GENOMIC DNA]</scope>
    <source>
        <strain evidence="2 3">X4EP2</strain>
    </source>
</reference>
<accession>A0A7Y9PGZ9</accession>
<proteinExistence type="predicted"/>
<keyword evidence="3" id="KW-1185">Reference proteome</keyword>
<evidence type="ECO:0000313" key="3">
    <source>
        <dbReference type="Proteomes" id="UP000589520"/>
    </source>
</evidence>
<protein>
    <recommendedName>
        <fullName evidence="4">DUF1439 domain-containing protein</fullName>
    </recommendedName>
</protein>
<dbReference type="RefSeq" id="WP_179488810.1">
    <property type="nucleotide sequence ID" value="NZ_JACCCW010000001.1"/>
</dbReference>
<dbReference type="AlphaFoldDB" id="A0A7Y9PGZ9"/>
<keyword evidence="1" id="KW-0732">Signal</keyword>
<dbReference type="Proteomes" id="UP000589520">
    <property type="component" value="Unassembled WGS sequence"/>
</dbReference>
<feature type="signal peptide" evidence="1">
    <location>
        <begin position="1"/>
        <end position="24"/>
    </location>
</feature>
<sequence>MPRLPLRMLSVCALLFVAARTASALEVKVSAQALERTLRSQLFNTPDGRYYMRGDAGSACYVYVDNPHVSFQQDRIVVHIHTKAKLGTSVRGTCIGVSLSTDADVSFIPDAEEESIGFRDARIERLSESKELNFLLVPFLSRKLPAQMKVNAADLMRKLLADSAKTTGYALTLDKLKLHSMLVEGQVLDVDVDATMGVN</sequence>
<gene>
    <name evidence="2" type="ORF">HDF17_001250</name>
</gene>
<feature type="chain" id="PRO_5031351222" description="DUF1439 domain-containing protein" evidence="1">
    <location>
        <begin position="25"/>
        <end position="199"/>
    </location>
</feature>
<name>A0A7Y9PGZ9_9BACT</name>
<comment type="caution">
    <text evidence="2">The sequence shown here is derived from an EMBL/GenBank/DDBJ whole genome shotgun (WGS) entry which is preliminary data.</text>
</comment>